<dbReference type="Proteomes" id="UP001172155">
    <property type="component" value="Unassembled WGS sequence"/>
</dbReference>
<dbReference type="GO" id="GO:0000307">
    <property type="term" value="C:cyclin-dependent protein kinase holoenzyme complex"/>
    <property type="evidence" value="ECO:0007669"/>
    <property type="project" value="TreeGrafter"/>
</dbReference>
<keyword evidence="3" id="KW-1185">Reference proteome</keyword>
<feature type="compositionally biased region" description="Polar residues" evidence="1">
    <location>
        <begin position="706"/>
        <end position="715"/>
    </location>
</feature>
<dbReference type="EMBL" id="JAUKUD010000001">
    <property type="protein sequence ID" value="KAK0752712.1"/>
    <property type="molecule type" value="Genomic_DNA"/>
</dbReference>
<name>A0AA40F7L1_9PEZI</name>
<dbReference type="InterPro" id="IPR013922">
    <property type="entry name" value="Cyclin_PHO80-like"/>
</dbReference>
<protein>
    <submittedName>
        <fullName evidence="2">Cyclin-domain-containing protein</fullName>
    </submittedName>
</protein>
<feature type="compositionally biased region" description="Polar residues" evidence="1">
    <location>
        <begin position="98"/>
        <end position="109"/>
    </location>
</feature>
<dbReference type="Pfam" id="PF08613">
    <property type="entry name" value="Cyclin"/>
    <property type="match status" value="1"/>
</dbReference>
<dbReference type="GO" id="GO:0019901">
    <property type="term" value="F:protein kinase binding"/>
    <property type="evidence" value="ECO:0007669"/>
    <property type="project" value="InterPro"/>
</dbReference>
<dbReference type="GO" id="GO:0016538">
    <property type="term" value="F:cyclin-dependent protein serine/threonine kinase regulator activity"/>
    <property type="evidence" value="ECO:0007669"/>
    <property type="project" value="TreeGrafter"/>
</dbReference>
<gene>
    <name evidence="2" type="ORF">B0T18DRAFT_423394</name>
</gene>
<feature type="compositionally biased region" description="Low complexity" evidence="1">
    <location>
        <begin position="84"/>
        <end position="97"/>
    </location>
</feature>
<dbReference type="SUPFAM" id="SSF47954">
    <property type="entry name" value="Cyclin-like"/>
    <property type="match status" value="1"/>
</dbReference>
<feature type="region of interest" description="Disordered" evidence="1">
    <location>
        <begin position="419"/>
        <end position="460"/>
    </location>
</feature>
<feature type="compositionally biased region" description="Low complexity" evidence="1">
    <location>
        <begin position="419"/>
        <end position="456"/>
    </location>
</feature>
<feature type="compositionally biased region" description="Polar residues" evidence="1">
    <location>
        <begin position="674"/>
        <end position="685"/>
    </location>
</feature>
<reference evidence="2" key="1">
    <citation type="submission" date="2023-06" db="EMBL/GenBank/DDBJ databases">
        <title>Genome-scale phylogeny and comparative genomics of the fungal order Sordariales.</title>
        <authorList>
            <consortium name="Lawrence Berkeley National Laboratory"/>
            <person name="Hensen N."/>
            <person name="Bonometti L."/>
            <person name="Westerberg I."/>
            <person name="Brannstrom I.O."/>
            <person name="Guillou S."/>
            <person name="Cros-Aarteil S."/>
            <person name="Calhoun S."/>
            <person name="Haridas S."/>
            <person name="Kuo A."/>
            <person name="Mondo S."/>
            <person name="Pangilinan J."/>
            <person name="Riley R."/>
            <person name="LaButti K."/>
            <person name="Andreopoulos B."/>
            <person name="Lipzen A."/>
            <person name="Chen C."/>
            <person name="Yanf M."/>
            <person name="Daum C."/>
            <person name="Ng V."/>
            <person name="Clum A."/>
            <person name="Steindorff A."/>
            <person name="Ohm R."/>
            <person name="Martin F."/>
            <person name="Silar P."/>
            <person name="Natvig D."/>
            <person name="Lalanne C."/>
            <person name="Gautier V."/>
            <person name="Ament-velasquez S.L."/>
            <person name="Kruys A."/>
            <person name="Hutchinson M.I."/>
            <person name="Powell A.J."/>
            <person name="Barry K."/>
            <person name="Miller A.N."/>
            <person name="Grigoriev I.V."/>
            <person name="Debuchy R."/>
            <person name="Gladieux P."/>
            <person name="Thoren M.H."/>
            <person name="Johannesson H."/>
        </authorList>
    </citation>
    <scope>NUCLEOTIDE SEQUENCE</scope>
    <source>
        <strain evidence="2">SMH3187-1</strain>
    </source>
</reference>
<dbReference type="Gene3D" id="1.10.472.10">
    <property type="entry name" value="Cyclin-like"/>
    <property type="match status" value="1"/>
</dbReference>
<comment type="caution">
    <text evidence="2">The sequence shown here is derived from an EMBL/GenBank/DDBJ whole genome shotgun (WGS) entry which is preliminary data.</text>
</comment>
<dbReference type="GO" id="GO:0005634">
    <property type="term" value="C:nucleus"/>
    <property type="evidence" value="ECO:0007669"/>
    <property type="project" value="TreeGrafter"/>
</dbReference>
<feature type="compositionally biased region" description="Polar residues" evidence="1">
    <location>
        <begin position="354"/>
        <end position="364"/>
    </location>
</feature>
<dbReference type="CDD" id="cd20557">
    <property type="entry name" value="CYCLIN_ScPCL1-like"/>
    <property type="match status" value="1"/>
</dbReference>
<evidence type="ECO:0000313" key="3">
    <source>
        <dbReference type="Proteomes" id="UP001172155"/>
    </source>
</evidence>
<feature type="region of interest" description="Disordered" evidence="1">
    <location>
        <begin position="674"/>
        <end position="715"/>
    </location>
</feature>
<evidence type="ECO:0000313" key="2">
    <source>
        <dbReference type="EMBL" id="KAK0752712.1"/>
    </source>
</evidence>
<dbReference type="PANTHER" id="PTHR15615:SF118">
    <property type="entry name" value="CYCLIN, HYPOTHETICAL (EUROFUNG)"/>
    <property type="match status" value="1"/>
</dbReference>
<feature type="region of interest" description="Disordered" evidence="1">
    <location>
        <begin position="552"/>
        <end position="599"/>
    </location>
</feature>
<accession>A0AA40F7L1</accession>
<dbReference type="AlphaFoldDB" id="A0AA40F7L1"/>
<feature type="region of interest" description="Disordered" evidence="1">
    <location>
        <begin position="1"/>
        <end position="27"/>
    </location>
</feature>
<organism evidence="2 3">
    <name type="scientific">Schizothecium vesticola</name>
    <dbReference type="NCBI Taxonomy" id="314040"/>
    <lineage>
        <taxon>Eukaryota</taxon>
        <taxon>Fungi</taxon>
        <taxon>Dikarya</taxon>
        <taxon>Ascomycota</taxon>
        <taxon>Pezizomycotina</taxon>
        <taxon>Sordariomycetes</taxon>
        <taxon>Sordariomycetidae</taxon>
        <taxon>Sordariales</taxon>
        <taxon>Schizotheciaceae</taxon>
        <taxon>Schizothecium</taxon>
    </lineage>
</organism>
<dbReference type="InterPro" id="IPR036915">
    <property type="entry name" value="Cyclin-like_sf"/>
</dbReference>
<feature type="region of interest" description="Disordered" evidence="1">
    <location>
        <begin position="48"/>
        <end position="113"/>
    </location>
</feature>
<dbReference type="PANTHER" id="PTHR15615">
    <property type="match status" value="1"/>
</dbReference>
<feature type="compositionally biased region" description="Polar residues" evidence="1">
    <location>
        <begin position="333"/>
        <end position="345"/>
    </location>
</feature>
<proteinExistence type="predicted"/>
<evidence type="ECO:0000256" key="1">
    <source>
        <dbReference type="SAM" id="MobiDB-lite"/>
    </source>
</evidence>
<sequence length="715" mass="77834">MAPYDNHLQHHPGYAPAMASVERQRPALSERPYPNEQVFHGGSQYSNQVQNQQPLNLSRPRAVPSSSSSSSNSIAPTANPHQYLPQPSQALSQPASQKLTRPTTPTSGGTMADKDAAAKERALVIHSLQIPRCISPRGGNLADLVADLTALFWFESIQVLDAADKIRTVPPGAPVWQIAESAKASRRFKEWVHSVLSTTQVTQNVILLALLFIHRLKIVNPTVKGRQGSEYRLFTVALMLGNKFLDDNTYTNKTWADVSGISVKEIHVMEVEFLSNMRYSLLASKEQWEEWLVQLAKLWEFLDRAQQSAPPSPLLIPSPSTRAFASPLPSPTGRMSFQLPSRHSPTPNPVARNHVNSGNGQSWPSYGAANAVSPLGLKPESAAQLLHRKRSFPENDPTEPPAKRMSMSIAPQQYLPSQLSSQPLSQHQVNSQPQVVSQRQPPLPSAQQSRPAPAAPDNARLSVPSLTLNTAQAAAVAAQSYPGLAYAPPQASPLSLPPLVAGVRAMSTVYPPATSTYTPSHQMLVSSGPSQPAHVSVMTPTTNYPPPVYGTPSKRLSPQSALMSGAGYPGSSPLSDSFHHAGTPSGVHTPISHSPSFYLDRRDSPYKPIRNVNTLLYPPSSAFLQQYHFASHLPPTQMHYHPIGRRDDLRTGIVPEFAMARSGHQSTLGQQHFSPATGHYSSTPQVLPDPNQGGRPSYAMDMQRPALSNQPQPFH</sequence>
<feature type="region of interest" description="Disordered" evidence="1">
    <location>
        <begin position="310"/>
        <end position="367"/>
    </location>
</feature>